<dbReference type="PRINTS" id="PR01302">
    <property type="entry name" value="TYPE3IMPPROT"/>
</dbReference>
<dbReference type="Pfam" id="PF00813">
    <property type="entry name" value="FliP"/>
    <property type="match status" value="1"/>
</dbReference>
<evidence type="ECO:0000313" key="14">
    <source>
        <dbReference type="Proteomes" id="UP000183085"/>
    </source>
</evidence>
<comment type="similarity">
    <text evidence="1 12">Belongs to the FliP/MopC/SpaP family.</text>
</comment>
<accession>A0A1J5DSI5</accession>
<dbReference type="EMBL" id="MNYI01000178">
    <property type="protein sequence ID" value="OIP38427.1"/>
    <property type="molecule type" value="Genomic_DNA"/>
</dbReference>
<dbReference type="GO" id="GO:0044781">
    <property type="term" value="P:bacterial-type flagellum organization"/>
    <property type="evidence" value="ECO:0007669"/>
    <property type="project" value="UniProtKB-UniRule"/>
</dbReference>
<keyword evidence="10" id="KW-0975">Bacterial flagellum</keyword>
<keyword evidence="13" id="KW-0282">Flagellum</keyword>
<dbReference type="PROSITE" id="PS01061">
    <property type="entry name" value="FLIP_2"/>
    <property type="match status" value="1"/>
</dbReference>
<dbReference type="STRING" id="1817895.AUJ95_06795"/>
<dbReference type="InterPro" id="IPR005837">
    <property type="entry name" value="FliP"/>
</dbReference>
<evidence type="ECO:0000256" key="9">
    <source>
        <dbReference type="ARBA" id="ARBA00023136"/>
    </source>
</evidence>
<protein>
    <recommendedName>
        <fullName evidence="2 12">Flagellar biosynthetic protein FliP</fullName>
    </recommendedName>
</protein>
<evidence type="ECO:0000313" key="13">
    <source>
        <dbReference type="EMBL" id="OIP38427.1"/>
    </source>
</evidence>
<evidence type="ECO:0000256" key="10">
    <source>
        <dbReference type="ARBA" id="ARBA00023143"/>
    </source>
</evidence>
<dbReference type="InterPro" id="IPR005838">
    <property type="entry name" value="T3SS_IM_P"/>
</dbReference>
<keyword evidence="7 12" id="KW-0653">Protein transport</keyword>
<evidence type="ECO:0000256" key="3">
    <source>
        <dbReference type="ARBA" id="ARBA00022448"/>
    </source>
</evidence>
<feature type="transmembrane region" description="Helical" evidence="12">
    <location>
        <begin position="203"/>
        <end position="222"/>
    </location>
</feature>
<evidence type="ECO:0000256" key="7">
    <source>
        <dbReference type="ARBA" id="ARBA00022927"/>
    </source>
</evidence>
<evidence type="ECO:0000256" key="6">
    <source>
        <dbReference type="ARBA" id="ARBA00022795"/>
    </source>
</evidence>
<evidence type="ECO:0000256" key="8">
    <source>
        <dbReference type="ARBA" id="ARBA00022989"/>
    </source>
</evidence>
<dbReference type="AlphaFoldDB" id="A0A1J5DSI5"/>
<keyword evidence="3 12" id="KW-0813">Transport</keyword>
<sequence length="254" mass="28459">MRNKWFICLLFVIVIVVSSAAWSFSQPVPIGIPKINIGVTEAKTPQDVALSLQIIFLLTILTLVPSIVMMTTSFIRVVIVLSFIKQALATQQAPPQQVIVGLAIFITFFIMAPTITKINESAFQPYLAGKTNFQETLQKASLPLREFMFKQTREKDIALFVELSKMPKPKTRKDVATFVLIPAFMISELTSAFWMGIILFVPFLMIDMIVASVLMSMGMIMLPPAMISLPFKILLFVMVDGWNLLIHSLVASFH</sequence>
<dbReference type="NCBIfam" id="TIGR01103">
    <property type="entry name" value="fliP"/>
    <property type="match status" value="1"/>
</dbReference>
<feature type="transmembrane region" description="Helical" evidence="12">
    <location>
        <begin position="234"/>
        <end position="253"/>
    </location>
</feature>
<proteinExistence type="inferred from homology"/>
<keyword evidence="9 12" id="KW-0472">Membrane</keyword>
<dbReference type="PRINTS" id="PR00951">
    <property type="entry name" value="FLGBIOSNFLIP"/>
</dbReference>
<comment type="caution">
    <text evidence="13">The sequence shown here is derived from an EMBL/GenBank/DDBJ whole genome shotgun (WGS) entry which is preliminary data.</text>
</comment>
<evidence type="ECO:0000256" key="1">
    <source>
        <dbReference type="ARBA" id="ARBA00006257"/>
    </source>
</evidence>
<dbReference type="PANTHER" id="PTHR30587:SF0">
    <property type="entry name" value="FLAGELLAR BIOSYNTHETIC PROTEIN FLIP"/>
    <property type="match status" value="1"/>
</dbReference>
<dbReference type="Proteomes" id="UP000183085">
    <property type="component" value="Unassembled WGS sequence"/>
</dbReference>
<reference evidence="13 14" key="1">
    <citation type="journal article" date="2016" name="Environ. Microbiol.">
        <title>Genomic resolution of a cold subsurface aquifer community provides metabolic insights for novel microbes adapted to high CO concentrations.</title>
        <authorList>
            <person name="Probst A.J."/>
            <person name="Castelle C.J."/>
            <person name="Singh A."/>
            <person name="Brown C.T."/>
            <person name="Anantharaman K."/>
            <person name="Sharon I."/>
            <person name="Hug L.A."/>
            <person name="Burstein D."/>
            <person name="Emerson J.B."/>
            <person name="Thomas B.C."/>
            <person name="Banfield J.F."/>
        </authorList>
    </citation>
    <scope>NUCLEOTIDE SEQUENCE [LARGE SCALE GENOMIC DNA]</scope>
    <source>
        <strain evidence="13">CG2_30_40_21</strain>
    </source>
</reference>
<evidence type="ECO:0000256" key="2">
    <source>
        <dbReference type="ARBA" id="ARBA00021714"/>
    </source>
</evidence>
<dbReference type="GO" id="GO:0009306">
    <property type="term" value="P:protein secretion"/>
    <property type="evidence" value="ECO:0007669"/>
    <property type="project" value="UniProtKB-UniRule"/>
</dbReference>
<keyword evidence="4 12" id="KW-1003">Cell membrane</keyword>
<comment type="subcellular location">
    <subcellularLocation>
        <location evidence="12">Cell membrane</location>
        <topology evidence="12">Multi-pass membrane protein</topology>
    </subcellularLocation>
    <subcellularLocation>
        <location evidence="12">Bacterial flagellum basal body</location>
    </subcellularLocation>
</comment>
<dbReference type="NCBIfam" id="NF009438">
    <property type="entry name" value="PRK12797.1"/>
    <property type="match status" value="1"/>
</dbReference>
<evidence type="ECO:0000256" key="11">
    <source>
        <dbReference type="ARBA" id="ARBA00023225"/>
    </source>
</evidence>
<keyword evidence="11 12" id="KW-1006">Bacterial flagellum protein export</keyword>
<keyword evidence="13" id="KW-0966">Cell projection</keyword>
<gene>
    <name evidence="12" type="primary">fliP</name>
    <name evidence="13" type="ORF">AUJ95_06795</name>
</gene>
<dbReference type="GO" id="GO:0009425">
    <property type="term" value="C:bacterial-type flagellum basal body"/>
    <property type="evidence" value="ECO:0007669"/>
    <property type="project" value="UniProtKB-SubCell"/>
</dbReference>
<evidence type="ECO:0000256" key="12">
    <source>
        <dbReference type="RuleBase" id="RU362069"/>
    </source>
</evidence>
<comment type="function">
    <text evidence="12">Plays a role in the flagellum-specific transport system.</text>
</comment>
<keyword evidence="13" id="KW-0969">Cilium</keyword>
<feature type="transmembrane region" description="Helical" evidence="12">
    <location>
        <begin position="98"/>
        <end position="116"/>
    </location>
</feature>
<name>A0A1J5DSI5_9BACT</name>
<organism evidence="13 14">
    <name type="scientific">Candidatus Desantisbacteria bacterium CG2_30_40_21</name>
    <dbReference type="NCBI Taxonomy" id="1817895"/>
    <lineage>
        <taxon>Bacteria</taxon>
        <taxon>Candidatus Desantisiibacteriota</taxon>
    </lineage>
</organism>
<evidence type="ECO:0000256" key="5">
    <source>
        <dbReference type="ARBA" id="ARBA00022692"/>
    </source>
</evidence>
<dbReference type="GO" id="GO:0005886">
    <property type="term" value="C:plasma membrane"/>
    <property type="evidence" value="ECO:0007669"/>
    <property type="project" value="UniProtKB-SubCell"/>
</dbReference>
<keyword evidence="6 12" id="KW-1005">Bacterial flagellum biogenesis</keyword>
<dbReference type="PANTHER" id="PTHR30587">
    <property type="entry name" value="FLAGELLAR BIOSYNTHETIC PROTEIN FLIP"/>
    <property type="match status" value="1"/>
</dbReference>
<keyword evidence="8 12" id="KW-1133">Transmembrane helix</keyword>
<evidence type="ECO:0000256" key="4">
    <source>
        <dbReference type="ARBA" id="ARBA00022475"/>
    </source>
</evidence>
<feature type="transmembrane region" description="Helical" evidence="12">
    <location>
        <begin position="49"/>
        <end position="67"/>
    </location>
</feature>
<keyword evidence="5 12" id="KW-0812">Transmembrane</keyword>